<evidence type="ECO:0000256" key="4">
    <source>
        <dbReference type="ARBA" id="ARBA00014478"/>
    </source>
</evidence>
<organism evidence="5 6">
    <name type="scientific">Pichia sorbitophila (strain ATCC MYA-4447 / BCRC 22081 / CBS 7064 / NBRC 10061 / NRRL Y-12695)</name>
    <name type="common">Hybrid yeast</name>
    <dbReference type="NCBI Taxonomy" id="559304"/>
    <lineage>
        <taxon>Eukaryota</taxon>
        <taxon>Fungi</taxon>
        <taxon>Dikarya</taxon>
        <taxon>Ascomycota</taxon>
        <taxon>Saccharomycotina</taxon>
        <taxon>Pichiomycetes</taxon>
        <taxon>Debaryomycetaceae</taxon>
        <taxon>Millerozyma</taxon>
    </lineage>
</organism>
<evidence type="ECO:0000256" key="1">
    <source>
        <dbReference type="ARBA" id="ARBA00003831"/>
    </source>
</evidence>
<dbReference type="STRING" id="559304.G8YDB7"/>
<dbReference type="Gene3D" id="3.90.1140.10">
    <property type="entry name" value="Cyclic phosphodiesterase"/>
    <property type="match status" value="2"/>
</dbReference>
<dbReference type="EC" id="3.1.4.37" evidence="3"/>
<evidence type="ECO:0000256" key="3">
    <source>
        <dbReference type="ARBA" id="ARBA00012317"/>
    </source>
</evidence>
<name>G8YDB7_PICSO</name>
<reference evidence="5 6" key="1">
    <citation type="journal article" date="2012" name="G3 (Bethesda)">
        <title>Pichia sorbitophila, an interspecies yeast hybrid reveals early steps of genome resolution following polyploidization.</title>
        <authorList>
            <person name="Leh Louis V."/>
            <person name="Despons L."/>
            <person name="Friedrich A."/>
            <person name="Martin T."/>
            <person name="Durrens P."/>
            <person name="Casaregola S."/>
            <person name="Neuveglise C."/>
            <person name="Fairhead C."/>
            <person name="Marck C."/>
            <person name="Cruz J.A."/>
            <person name="Straub M.L."/>
            <person name="Kugler V."/>
            <person name="Sacerdot C."/>
            <person name="Uzunov Z."/>
            <person name="Thierry A."/>
            <person name="Weiss S."/>
            <person name="Bleykasten C."/>
            <person name="De Montigny J."/>
            <person name="Jacques N."/>
            <person name="Jung P."/>
            <person name="Lemaire M."/>
            <person name="Mallet S."/>
            <person name="Morel G."/>
            <person name="Richard G.F."/>
            <person name="Sarkar A."/>
            <person name="Savel G."/>
            <person name="Schacherer J."/>
            <person name="Seret M.L."/>
            <person name="Talla E."/>
            <person name="Samson G."/>
            <person name="Jubin C."/>
            <person name="Poulain J."/>
            <person name="Vacherie B."/>
            <person name="Barbe V."/>
            <person name="Pelletier E."/>
            <person name="Sherman D.J."/>
            <person name="Westhof E."/>
            <person name="Weissenbach J."/>
            <person name="Baret P.V."/>
            <person name="Wincker P."/>
            <person name="Gaillardin C."/>
            <person name="Dujon B."/>
            <person name="Souciet J.L."/>
        </authorList>
    </citation>
    <scope>NUCLEOTIDE SEQUENCE [LARGE SCALE GENOMIC DNA]</scope>
    <source>
        <strain evidence="6">ATCC MYA-4447 / BCRC 22081 / CBS 7064 / NBRC 10061 / NRRL Y-12695</strain>
    </source>
</reference>
<proteinExistence type="inferred from homology"/>
<dbReference type="InterPro" id="IPR009097">
    <property type="entry name" value="Cyclic_Pdiesterase"/>
</dbReference>
<comment type="function">
    <text evidence="1">Involved in the metabolism of ADP-ribose 1',2'-cyclic phosphate which is produced as a consequence of tRNA splicing.</text>
</comment>
<dbReference type="SUPFAM" id="SSF55144">
    <property type="entry name" value="LigT-like"/>
    <property type="match status" value="1"/>
</dbReference>
<dbReference type="PANTHER" id="PTHR28141">
    <property type="entry name" value="2',3'-CYCLIC-NUCLEOTIDE 3'-PHOSPHODIESTERASE"/>
    <property type="match status" value="1"/>
</dbReference>
<evidence type="ECO:0000313" key="6">
    <source>
        <dbReference type="Proteomes" id="UP000005222"/>
    </source>
</evidence>
<dbReference type="GO" id="GO:0009187">
    <property type="term" value="P:cyclic nucleotide metabolic process"/>
    <property type="evidence" value="ECO:0007669"/>
    <property type="project" value="TreeGrafter"/>
</dbReference>
<dbReference type="Proteomes" id="UP000005222">
    <property type="component" value="Chromosome J"/>
</dbReference>
<evidence type="ECO:0000313" key="5">
    <source>
        <dbReference type="EMBL" id="CCE82948.1"/>
    </source>
</evidence>
<dbReference type="OrthoDB" id="514292at2759"/>
<dbReference type="HOGENOM" id="CLU_088289_0_0_1"/>
<accession>G8YDB7</accession>
<sequence length="261" mass="29610">MGVALWLCPKANTPLHDKLVTLTSSLSTLFPGQPPKIEPHVTVTSSISINLDDPEKTKEEVYKILTASATAIKSLPKNHCNLVTLGKVDSHRSYLKKLYFHVRRDPNLISFATIIRELFVILPQEIEHETMKKYPHLYTTNENGLIVRKKKGKHSVGKEVEPQDADLNLPSIQKVAQEKASHWSQDEYDPHLSLVYSNLYPIDNALWRTIKTRIQDYLNIDHCDSDDLIDNGLDWDNGVLKLVLCEGDVNDWVVLGSVDLH</sequence>
<dbReference type="EMBL" id="FO082050">
    <property type="protein sequence ID" value="CCE82948.1"/>
    <property type="molecule type" value="Genomic_DNA"/>
</dbReference>
<dbReference type="FunCoup" id="G8YDB7">
    <property type="interactions" value="21"/>
</dbReference>
<evidence type="ECO:0000256" key="2">
    <source>
        <dbReference type="ARBA" id="ARBA00006037"/>
    </source>
</evidence>
<dbReference type="Pfam" id="PF07823">
    <property type="entry name" value="CPDase"/>
    <property type="match status" value="1"/>
</dbReference>
<gene>
    <name evidence="5" type="primary">Piso0_002717</name>
    <name evidence="5" type="ORF">GNLVRS01_PISO0J18027g</name>
</gene>
<protein>
    <recommendedName>
        <fullName evidence="4">2',3'-cyclic-nucleotide 3'-phosphodiesterase</fullName>
        <ecNumber evidence="3">3.1.4.37</ecNumber>
    </recommendedName>
</protein>
<dbReference type="InterPro" id="IPR012386">
    <property type="entry name" value="Cyclic-nucl_3Pdiesterase"/>
</dbReference>
<dbReference type="GO" id="GO:0004113">
    <property type="term" value="F:2',3'-cyclic-nucleotide 3'-phosphodiesterase activity"/>
    <property type="evidence" value="ECO:0007669"/>
    <property type="project" value="UniProtKB-EC"/>
</dbReference>
<dbReference type="InParanoid" id="G8YDB7"/>
<dbReference type="PANTHER" id="PTHR28141:SF1">
    <property type="entry name" value="2',3'-CYCLIC-NUCLEOTIDE 3'-PHOSPHODIESTERASE"/>
    <property type="match status" value="1"/>
</dbReference>
<dbReference type="eggNOG" id="ENOG502RY6J">
    <property type="taxonomic scope" value="Eukaryota"/>
</dbReference>
<keyword evidence="6" id="KW-1185">Reference proteome</keyword>
<dbReference type="AlphaFoldDB" id="G8YDB7"/>
<comment type="similarity">
    <text evidence="2">Belongs to the 2H phosphoesterase superfamily. CPD1 family.</text>
</comment>
<dbReference type="OMA" id="FEPHITI"/>